<protein>
    <submittedName>
        <fullName evidence="2">Uncharacterized protein</fullName>
    </submittedName>
</protein>
<evidence type="ECO:0000313" key="3">
    <source>
        <dbReference type="Proteomes" id="UP000502706"/>
    </source>
</evidence>
<sequence length="113" mass="12197">MRGAYPRAEENLVRMLDAIHARMLDDGDGGGRSGPLKLGPGDLARMGTGVGLDEAETAELFRDLVRGNYVRLRGRYREGVTGRSAPAHVAGLTDRGLRELRRDAGSQRDGPVP</sequence>
<dbReference type="Proteomes" id="UP000502706">
    <property type="component" value="Chromosome"/>
</dbReference>
<feature type="compositionally biased region" description="Basic and acidic residues" evidence="1">
    <location>
        <begin position="95"/>
        <end position="106"/>
    </location>
</feature>
<keyword evidence="3" id="KW-1185">Reference proteome</keyword>
<dbReference type="KEGG" id="rmar:GBA65_01565"/>
<name>A0A6G8PSK0_9ACTN</name>
<gene>
    <name evidence="2" type="ORF">GBA65_01565</name>
</gene>
<evidence type="ECO:0000256" key="1">
    <source>
        <dbReference type="SAM" id="MobiDB-lite"/>
    </source>
</evidence>
<proteinExistence type="predicted"/>
<organism evidence="2 3">
    <name type="scientific">Rubrobacter marinus</name>
    <dbReference type="NCBI Taxonomy" id="2653852"/>
    <lineage>
        <taxon>Bacteria</taxon>
        <taxon>Bacillati</taxon>
        <taxon>Actinomycetota</taxon>
        <taxon>Rubrobacteria</taxon>
        <taxon>Rubrobacterales</taxon>
        <taxon>Rubrobacteraceae</taxon>
        <taxon>Rubrobacter</taxon>
    </lineage>
</organism>
<feature type="region of interest" description="Disordered" evidence="1">
    <location>
        <begin position="80"/>
        <end position="113"/>
    </location>
</feature>
<reference evidence="2 3" key="1">
    <citation type="submission" date="2019-10" db="EMBL/GenBank/DDBJ databases">
        <title>Rubrobacter sp nov SCSIO 52915 isolated from a deep-sea sediment in the South China Sea.</title>
        <authorList>
            <person name="Chen R.W."/>
        </authorList>
    </citation>
    <scope>NUCLEOTIDE SEQUENCE [LARGE SCALE GENOMIC DNA]</scope>
    <source>
        <strain evidence="2 3">SCSIO 52915</strain>
    </source>
</reference>
<dbReference type="AlphaFoldDB" id="A0A6G8PSK0"/>
<accession>A0A6G8PSK0</accession>
<dbReference type="EMBL" id="CP045121">
    <property type="protein sequence ID" value="QIN77410.1"/>
    <property type="molecule type" value="Genomic_DNA"/>
</dbReference>
<dbReference type="RefSeq" id="WP_166395092.1">
    <property type="nucleotide sequence ID" value="NZ_CP045121.1"/>
</dbReference>
<evidence type="ECO:0000313" key="2">
    <source>
        <dbReference type="EMBL" id="QIN77410.1"/>
    </source>
</evidence>